<keyword evidence="4 6" id="KW-0067">ATP-binding</keyword>
<dbReference type="PANTHER" id="PTHR43335:SF4">
    <property type="entry name" value="ABC TRANSPORTER, ATP-BINDING PROTEIN"/>
    <property type="match status" value="1"/>
</dbReference>
<dbReference type="SMART" id="SM00382">
    <property type="entry name" value="AAA"/>
    <property type="match status" value="1"/>
</dbReference>
<gene>
    <name evidence="6" type="ORF">KDW_61510</name>
</gene>
<dbReference type="InterPro" id="IPR027417">
    <property type="entry name" value="P-loop_NTPase"/>
</dbReference>
<organism evidence="6 7">
    <name type="scientific">Dictyobacter vulcani</name>
    <dbReference type="NCBI Taxonomy" id="2607529"/>
    <lineage>
        <taxon>Bacteria</taxon>
        <taxon>Bacillati</taxon>
        <taxon>Chloroflexota</taxon>
        <taxon>Ktedonobacteria</taxon>
        <taxon>Ktedonobacterales</taxon>
        <taxon>Dictyobacteraceae</taxon>
        <taxon>Dictyobacter</taxon>
    </lineage>
</organism>
<dbReference type="SUPFAM" id="SSF52540">
    <property type="entry name" value="P-loop containing nucleoside triphosphate hydrolases"/>
    <property type="match status" value="1"/>
</dbReference>
<comment type="caution">
    <text evidence="6">The sequence shown here is derived from an EMBL/GenBank/DDBJ whole genome shotgun (WGS) entry which is preliminary data.</text>
</comment>
<dbReference type="InterPro" id="IPR017871">
    <property type="entry name" value="ABC_transporter-like_CS"/>
</dbReference>
<evidence type="ECO:0000256" key="1">
    <source>
        <dbReference type="ARBA" id="ARBA00005417"/>
    </source>
</evidence>
<keyword evidence="7" id="KW-1185">Reference proteome</keyword>
<dbReference type="PANTHER" id="PTHR43335">
    <property type="entry name" value="ABC TRANSPORTER, ATP-BINDING PROTEIN"/>
    <property type="match status" value="1"/>
</dbReference>
<comment type="similarity">
    <text evidence="1">Belongs to the ABC transporter superfamily.</text>
</comment>
<dbReference type="Pfam" id="PF00005">
    <property type="entry name" value="ABC_tran"/>
    <property type="match status" value="1"/>
</dbReference>
<dbReference type="RefSeq" id="WP_151759564.1">
    <property type="nucleotide sequence ID" value="NZ_BKZW01000005.1"/>
</dbReference>
<feature type="domain" description="ABC transporter" evidence="5">
    <location>
        <begin position="18"/>
        <end position="251"/>
    </location>
</feature>
<dbReference type="EMBL" id="BKZW01000005">
    <property type="protein sequence ID" value="GER91989.1"/>
    <property type="molecule type" value="Genomic_DNA"/>
</dbReference>
<proteinExistence type="inferred from homology"/>
<accession>A0A5J4L131</accession>
<reference evidence="6 7" key="1">
    <citation type="submission" date="2019-10" db="EMBL/GenBank/DDBJ databases">
        <title>Dictyobacter vulcani sp. nov., within the class Ktedonobacteria, isolated from soil of volcanic Mt. Zao.</title>
        <authorList>
            <person name="Zheng Y."/>
            <person name="Wang C.M."/>
            <person name="Sakai Y."/>
            <person name="Abe K."/>
            <person name="Yokota A."/>
            <person name="Yabe S."/>
        </authorList>
    </citation>
    <scope>NUCLEOTIDE SEQUENCE [LARGE SCALE GENOMIC DNA]</scope>
    <source>
        <strain evidence="6 7">W12</strain>
    </source>
</reference>
<dbReference type="Proteomes" id="UP000326912">
    <property type="component" value="Unassembled WGS sequence"/>
</dbReference>
<dbReference type="AlphaFoldDB" id="A0A5J4L131"/>
<dbReference type="Gene3D" id="3.40.50.300">
    <property type="entry name" value="P-loop containing nucleotide triphosphate hydrolases"/>
    <property type="match status" value="1"/>
</dbReference>
<name>A0A5J4L131_9CHLR</name>
<dbReference type="InterPro" id="IPR003439">
    <property type="entry name" value="ABC_transporter-like_ATP-bd"/>
</dbReference>
<dbReference type="PROSITE" id="PS50893">
    <property type="entry name" value="ABC_TRANSPORTER_2"/>
    <property type="match status" value="1"/>
</dbReference>
<sequence length="351" mass="39165">MDKEISANGSQTARETVLELRHLTRKFGQRIAVNELDLQVYRGDVFGLLGPNGSGKTTTIRMIVNLVRPNVGEVLLFGQSLQQRHFSTSILGRVGSLIEQPTFYPFLSGQDNLLGIASFAGMSDTQVTRSRIDESLELVGLADRRKDRVQTYSLGMKQRLGIAAALLQRPDLVILDEPTNGLDPAGVFHIRQIIQHIARQGITIVVSSHLLYEVEQMCSRVAILEQGKLLVQDEVQNLLQKHRGMTVMFDDASVLEKAFSAMRVFITQQSWLQGCQVLHADPNDKGPIGEYALSIDCPSEYASRLNRLLGEQGIYAAEIRRQKLTLEDFFLRLTAQPQHMQPDQKKEGAGV</sequence>
<keyword evidence="2" id="KW-0813">Transport</keyword>
<keyword evidence="3" id="KW-0547">Nucleotide-binding</keyword>
<evidence type="ECO:0000313" key="6">
    <source>
        <dbReference type="EMBL" id="GER91989.1"/>
    </source>
</evidence>
<dbReference type="InterPro" id="IPR003593">
    <property type="entry name" value="AAA+_ATPase"/>
</dbReference>
<evidence type="ECO:0000256" key="4">
    <source>
        <dbReference type="ARBA" id="ARBA00022840"/>
    </source>
</evidence>
<dbReference type="GO" id="GO:0005524">
    <property type="term" value="F:ATP binding"/>
    <property type="evidence" value="ECO:0007669"/>
    <property type="project" value="UniProtKB-KW"/>
</dbReference>
<evidence type="ECO:0000256" key="3">
    <source>
        <dbReference type="ARBA" id="ARBA00022741"/>
    </source>
</evidence>
<evidence type="ECO:0000313" key="7">
    <source>
        <dbReference type="Proteomes" id="UP000326912"/>
    </source>
</evidence>
<dbReference type="GO" id="GO:0016887">
    <property type="term" value="F:ATP hydrolysis activity"/>
    <property type="evidence" value="ECO:0007669"/>
    <property type="project" value="InterPro"/>
</dbReference>
<evidence type="ECO:0000259" key="5">
    <source>
        <dbReference type="PROSITE" id="PS50893"/>
    </source>
</evidence>
<evidence type="ECO:0000256" key="2">
    <source>
        <dbReference type="ARBA" id="ARBA00022448"/>
    </source>
</evidence>
<dbReference type="PROSITE" id="PS00211">
    <property type="entry name" value="ABC_TRANSPORTER_1"/>
    <property type="match status" value="1"/>
</dbReference>
<protein>
    <submittedName>
        <fullName evidence="6">ABC transporter ATP-binding protein</fullName>
    </submittedName>
</protein>